<comment type="caution">
    <text evidence="1">The sequence shown here is derived from an EMBL/GenBank/DDBJ whole genome shotgun (WGS) entry which is preliminary data.</text>
</comment>
<protein>
    <submittedName>
        <fullName evidence="1">Uncharacterized protein</fullName>
    </submittedName>
</protein>
<keyword evidence="2" id="KW-1185">Reference proteome</keyword>
<sequence length="96" mass="11254">MYTYKEHNDYIHLKMNHSLNFKDPEIGAHTNQIESKKSLPNTNRCTKMFAGYLATFMLRTKWKGEDGFKLFMKYAAKLYSEDSITEETEAKCLKST</sequence>
<name>A0A164R788_9CRUS</name>
<dbReference type="AlphaFoldDB" id="A0A164R788"/>
<gene>
    <name evidence="1" type="ORF">APZ42_027697</name>
</gene>
<dbReference type="OrthoDB" id="6379547at2759"/>
<reference evidence="1 2" key="1">
    <citation type="submission" date="2016-03" db="EMBL/GenBank/DDBJ databases">
        <title>EvidentialGene: Evidence-directed Construction of Genes on Genomes.</title>
        <authorList>
            <person name="Gilbert D.G."/>
            <person name="Choi J.-H."/>
            <person name="Mockaitis K."/>
            <person name="Colbourne J."/>
            <person name="Pfrender M."/>
        </authorList>
    </citation>
    <scope>NUCLEOTIDE SEQUENCE [LARGE SCALE GENOMIC DNA]</scope>
    <source>
        <strain evidence="1 2">Xinb3</strain>
        <tissue evidence="1">Complete organism</tissue>
    </source>
</reference>
<evidence type="ECO:0000313" key="1">
    <source>
        <dbReference type="EMBL" id="KZS08385.1"/>
    </source>
</evidence>
<evidence type="ECO:0000313" key="2">
    <source>
        <dbReference type="Proteomes" id="UP000076858"/>
    </source>
</evidence>
<proteinExistence type="predicted"/>
<dbReference type="Proteomes" id="UP000076858">
    <property type="component" value="Unassembled WGS sequence"/>
</dbReference>
<organism evidence="1 2">
    <name type="scientific">Daphnia magna</name>
    <dbReference type="NCBI Taxonomy" id="35525"/>
    <lineage>
        <taxon>Eukaryota</taxon>
        <taxon>Metazoa</taxon>
        <taxon>Ecdysozoa</taxon>
        <taxon>Arthropoda</taxon>
        <taxon>Crustacea</taxon>
        <taxon>Branchiopoda</taxon>
        <taxon>Diplostraca</taxon>
        <taxon>Cladocera</taxon>
        <taxon>Anomopoda</taxon>
        <taxon>Daphniidae</taxon>
        <taxon>Daphnia</taxon>
    </lineage>
</organism>
<dbReference type="EMBL" id="LRGB01002227">
    <property type="protein sequence ID" value="KZS08385.1"/>
    <property type="molecule type" value="Genomic_DNA"/>
</dbReference>
<accession>A0A164R788</accession>